<feature type="transmembrane region" description="Helical" evidence="2">
    <location>
        <begin position="59"/>
        <end position="79"/>
    </location>
</feature>
<feature type="transmembrane region" description="Helical" evidence="2">
    <location>
        <begin position="32"/>
        <end position="52"/>
    </location>
</feature>
<gene>
    <name evidence="3" type="ORF">DSM3645_11552</name>
</gene>
<sequence length="123" mass="13873">MEDSPGEESGAASERTDVTASEVEPSQYQFSLWQIMLLTLLVSLLAAWLRLLPYRENLVWFYVIYFGVLAGYVTLRIPYVTSGVLRARRAAAKNKADAIAFAEDARRRKRAGEQGRENERSGD</sequence>
<organism evidence="3 4">
    <name type="scientific">Blastopirellula marina DSM 3645</name>
    <dbReference type="NCBI Taxonomy" id="314230"/>
    <lineage>
        <taxon>Bacteria</taxon>
        <taxon>Pseudomonadati</taxon>
        <taxon>Planctomycetota</taxon>
        <taxon>Planctomycetia</taxon>
        <taxon>Pirellulales</taxon>
        <taxon>Pirellulaceae</taxon>
        <taxon>Blastopirellula</taxon>
    </lineage>
</organism>
<keyword evidence="2" id="KW-1133">Transmembrane helix</keyword>
<dbReference type="EMBL" id="AANZ01000009">
    <property type="protein sequence ID" value="EAQ80478.1"/>
    <property type="molecule type" value="Genomic_DNA"/>
</dbReference>
<protein>
    <submittedName>
        <fullName evidence="3">Uncharacterized protein</fullName>
    </submittedName>
</protein>
<reference evidence="3 4" key="1">
    <citation type="submission" date="2006-02" db="EMBL/GenBank/DDBJ databases">
        <authorList>
            <person name="Amann R."/>
            <person name="Ferriera S."/>
            <person name="Johnson J."/>
            <person name="Kravitz S."/>
            <person name="Halpern A."/>
            <person name="Remington K."/>
            <person name="Beeson K."/>
            <person name="Tran B."/>
            <person name="Rogers Y.-H."/>
            <person name="Friedman R."/>
            <person name="Venter J.C."/>
        </authorList>
    </citation>
    <scope>NUCLEOTIDE SEQUENCE [LARGE SCALE GENOMIC DNA]</scope>
    <source>
        <strain evidence="3 4">DSM 3645</strain>
    </source>
</reference>
<dbReference type="OrthoDB" id="9950860at2"/>
<name>A3ZT49_9BACT</name>
<evidence type="ECO:0000256" key="2">
    <source>
        <dbReference type="SAM" id="Phobius"/>
    </source>
</evidence>
<evidence type="ECO:0000256" key="1">
    <source>
        <dbReference type="SAM" id="MobiDB-lite"/>
    </source>
</evidence>
<dbReference type="Proteomes" id="UP000004358">
    <property type="component" value="Unassembled WGS sequence"/>
</dbReference>
<feature type="region of interest" description="Disordered" evidence="1">
    <location>
        <begin position="1"/>
        <end position="23"/>
    </location>
</feature>
<comment type="caution">
    <text evidence="3">The sequence shown here is derived from an EMBL/GenBank/DDBJ whole genome shotgun (WGS) entry which is preliminary data.</text>
</comment>
<accession>A3ZT49</accession>
<dbReference type="RefSeq" id="WP_002655910.1">
    <property type="nucleotide sequence ID" value="NZ_CH672377.1"/>
</dbReference>
<dbReference type="AlphaFoldDB" id="A3ZT49"/>
<keyword evidence="2" id="KW-0812">Transmembrane</keyword>
<evidence type="ECO:0000313" key="4">
    <source>
        <dbReference type="Proteomes" id="UP000004358"/>
    </source>
</evidence>
<keyword evidence="2" id="KW-0472">Membrane</keyword>
<evidence type="ECO:0000313" key="3">
    <source>
        <dbReference type="EMBL" id="EAQ80478.1"/>
    </source>
</evidence>
<dbReference type="HOGENOM" id="CLU_2010844_0_0_0"/>
<proteinExistence type="predicted"/>